<dbReference type="RefSeq" id="WP_110463457.1">
    <property type="nucleotide sequence ID" value="NZ_QKMR01000029.1"/>
</dbReference>
<dbReference type="EMBL" id="QKMR01000029">
    <property type="protein sequence ID" value="PYG84883.1"/>
    <property type="molecule type" value="Genomic_DNA"/>
</dbReference>
<keyword evidence="1" id="KW-0472">Membrane</keyword>
<accession>A0A318XHP4</accession>
<name>A0A318XHP4_9FIRM</name>
<evidence type="ECO:0000313" key="2">
    <source>
        <dbReference type="EMBL" id="PYG84883.1"/>
    </source>
</evidence>
<dbReference type="Proteomes" id="UP000248132">
    <property type="component" value="Unassembled WGS sequence"/>
</dbReference>
<gene>
    <name evidence="2" type="ORF">LY28_03504</name>
</gene>
<evidence type="ECO:0000256" key="1">
    <source>
        <dbReference type="SAM" id="Phobius"/>
    </source>
</evidence>
<protein>
    <submittedName>
        <fullName evidence="2">Uncharacterized protein</fullName>
    </submittedName>
</protein>
<feature type="transmembrane region" description="Helical" evidence="1">
    <location>
        <begin position="7"/>
        <end position="27"/>
    </location>
</feature>
<dbReference type="AlphaFoldDB" id="A0A318XHP4"/>
<dbReference type="OrthoDB" id="1740872at2"/>
<evidence type="ECO:0000313" key="3">
    <source>
        <dbReference type="Proteomes" id="UP000248132"/>
    </source>
</evidence>
<comment type="caution">
    <text evidence="2">The sequence shown here is derived from an EMBL/GenBank/DDBJ whole genome shotgun (WGS) entry which is preliminary data.</text>
</comment>
<reference evidence="2 3" key="1">
    <citation type="submission" date="2018-06" db="EMBL/GenBank/DDBJ databases">
        <title>Genomic Encyclopedia of Type Strains, Phase I: the one thousand microbial genomes (KMG-I) project.</title>
        <authorList>
            <person name="Kyrpides N."/>
        </authorList>
    </citation>
    <scope>NUCLEOTIDE SEQUENCE [LARGE SCALE GENOMIC DNA]</scope>
    <source>
        <strain evidence="2 3">DSM 19573</strain>
    </source>
</reference>
<keyword evidence="1" id="KW-1133">Transmembrane helix</keyword>
<sequence length="204" mass="22726">MHKNRKLLYLLVISAVVAAVLFCIAYINNKANTEKSLEVAFNESKASQAELIEDSDIIVRCVFEGEPKTENKTAMTTGADGKEFTITSPVTAYKMKLVENLKGVVNNEFEIGLIGSKDNKIENGAEYVLFLDKSNENGSYRLVSYNQGFNKVKQKSSDLKNSTEKFTSVLTSDSTDESIEIESVATKEIINYKALKDKIKELDK</sequence>
<keyword evidence="3" id="KW-1185">Reference proteome</keyword>
<proteinExistence type="predicted"/>
<keyword evidence="1" id="KW-0812">Transmembrane</keyword>
<organism evidence="2 3">
    <name type="scientific">Ruminiclostridium sufflavum DSM 19573</name>
    <dbReference type="NCBI Taxonomy" id="1121337"/>
    <lineage>
        <taxon>Bacteria</taxon>
        <taxon>Bacillati</taxon>
        <taxon>Bacillota</taxon>
        <taxon>Clostridia</taxon>
        <taxon>Eubacteriales</taxon>
        <taxon>Oscillospiraceae</taxon>
        <taxon>Ruminiclostridium</taxon>
    </lineage>
</organism>